<feature type="compositionally biased region" description="Basic and acidic residues" evidence="3">
    <location>
        <begin position="274"/>
        <end position="302"/>
    </location>
</feature>
<feature type="region of interest" description="Disordered" evidence="3">
    <location>
        <begin position="629"/>
        <end position="648"/>
    </location>
</feature>
<feature type="compositionally biased region" description="Gly residues" evidence="3">
    <location>
        <begin position="44"/>
        <end position="53"/>
    </location>
</feature>
<dbReference type="Gene3D" id="1.25.10.10">
    <property type="entry name" value="Leucine-rich Repeat Variant"/>
    <property type="match status" value="2"/>
</dbReference>
<dbReference type="AlphaFoldDB" id="A0ABD3R5U5"/>
<feature type="region of interest" description="Disordered" evidence="3">
    <location>
        <begin position="130"/>
        <end position="152"/>
    </location>
</feature>
<evidence type="ECO:0000313" key="5">
    <source>
        <dbReference type="Proteomes" id="UP001530377"/>
    </source>
</evidence>
<dbReference type="Proteomes" id="UP001530377">
    <property type="component" value="Unassembled WGS sequence"/>
</dbReference>
<keyword evidence="5" id="KW-1185">Reference proteome</keyword>
<dbReference type="PANTHER" id="PTHR47249">
    <property type="entry name" value="VACUOLAR PROTEIN 8"/>
    <property type="match status" value="1"/>
</dbReference>
<evidence type="ECO:0000256" key="3">
    <source>
        <dbReference type="SAM" id="MobiDB-lite"/>
    </source>
</evidence>
<feature type="compositionally biased region" description="Polar residues" evidence="3">
    <location>
        <begin position="656"/>
        <end position="674"/>
    </location>
</feature>
<dbReference type="EMBL" id="JALLPB020000536">
    <property type="protein sequence ID" value="KAL3808174.1"/>
    <property type="molecule type" value="Genomic_DNA"/>
</dbReference>
<organism evidence="4 5">
    <name type="scientific">Cyclostephanos tholiformis</name>
    <dbReference type="NCBI Taxonomy" id="382380"/>
    <lineage>
        <taxon>Eukaryota</taxon>
        <taxon>Sar</taxon>
        <taxon>Stramenopiles</taxon>
        <taxon>Ochrophyta</taxon>
        <taxon>Bacillariophyta</taxon>
        <taxon>Coscinodiscophyceae</taxon>
        <taxon>Thalassiosirophycidae</taxon>
        <taxon>Stephanodiscales</taxon>
        <taxon>Stephanodiscaceae</taxon>
        <taxon>Cyclostephanos</taxon>
    </lineage>
</organism>
<feature type="compositionally biased region" description="Pro residues" evidence="3">
    <location>
        <begin position="408"/>
        <end position="420"/>
    </location>
</feature>
<comment type="caution">
    <text evidence="4">The sequence shown here is derived from an EMBL/GenBank/DDBJ whole genome shotgun (WGS) entry which is preliminary data.</text>
</comment>
<feature type="compositionally biased region" description="Basic and acidic residues" evidence="3">
    <location>
        <begin position="629"/>
        <end position="640"/>
    </location>
</feature>
<feature type="region of interest" description="Disordered" evidence="3">
    <location>
        <begin position="653"/>
        <end position="683"/>
    </location>
</feature>
<dbReference type="InterPro" id="IPR045156">
    <property type="entry name" value="Vac8"/>
</dbReference>
<feature type="region of interest" description="Disordered" evidence="3">
    <location>
        <begin position="261"/>
        <end position="352"/>
    </location>
</feature>
<gene>
    <name evidence="4" type="ORF">ACHAXA_006946</name>
</gene>
<feature type="compositionally biased region" description="Low complexity" evidence="3">
    <location>
        <begin position="264"/>
        <end position="273"/>
    </location>
</feature>
<dbReference type="InterPro" id="IPR011989">
    <property type="entry name" value="ARM-like"/>
</dbReference>
<accession>A0ABD3R5U5</accession>
<protein>
    <submittedName>
        <fullName evidence="4">Uncharacterized protein</fullName>
    </submittedName>
</protein>
<dbReference type="SUPFAM" id="SSF48371">
    <property type="entry name" value="ARM repeat"/>
    <property type="match status" value="1"/>
</dbReference>
<feature type="region of interest" description="Disordered" evidence="3">
    <location>
        <begin position="373"/>
        <end position="427"/>
    </location>
</feature>
<feature type="compositionally biased region" description="Basic and acidic residues" evidence="3">
    <location>
        <begin position="727"/>
        <end position="736"/>
    </location>
</feature>
<feature type="region of interest" description="Disordered" evidence="3">
    <location>
        <begin position="166"/>
        <end position="224"/>
    </location>
</feature>
<keyword evidence="2" id="KW-0677">Repeat</keyword>
<proteinExistence type="inferred from homology"/>
<feature type="compositionally biased region" description="Low complexity" evidence="3">
    <location>
        <begin position="184"/>
        <end position="201"/>
    </location>
</feature>
<reference evidence="4 5" key="1">
    <citation type="submission" date="2024-10" db="EMBL/GenBank/DDBJ databases">
        <title>Updated reference genomes for cyclostephanoid diatoms.</title>
        <authorList>
            <person name="Roberts W.R."/>
            <person name="Alverson A.J."/>
        </authorList>
    </citation>
    <scope>NUCLEOTIDE SEQUENCE [LARGE SCALE GENOMIC DNA]</scope>
    <source>
        <strain evidence="4 5">AJA228-03</strain>
    </source>
</reference>
<feature type="compositionally biased region" description="Gly residues" evidence="3">
    <location>
        <begin position="138"/>
        <end position="151"/>
    </location>
</feature>
<comment type="similarity">
    <text evidence="1">Belongs to the beta-catenin family.</text>
</comment>
<feature type="region of interest" description="Disordered" evidence="3">
    <location>
        <begin position="42"/>
        <end position="64"/>
    </location>
</feature>
<feature type="region of interest" description="Disordered" evidence="3">
    <location>
        <begin position="713"/>
        <end position="745"/>
    </location>
</feature>
<dbReference type="PANTHER" id="PTHR47249:SF1">
    <property type="entry name" value="VACUOLAR PROTEIN 8"/>
    <property type="match status" value="1"/>
</dbReference>
<evidence type="ECO:0000313" key="4">
    <source>
        <dbReference type="EMBL" id="KAL3808174.1"/>
    </source>
</evidence>
<name>A0ABD3R5U5_9STRA</name>
<feature type="compositionally biased region" description="Acidic residues" evidence="3">
    <location>
        <begin position="716"/>
        <end position="726"/>
    </location>
</feature>
<dbReference type="InterPro" id="IPR016024">
    <property type="entry name" value="ARM-type_fold"/>
</dbReference>
<sequence>MRGAQMQSNLSIDSTLSTNDSILSEPSISSLEYEARLSNARIGGSDGEGGKGMDGASSSAAVDREMTEDEVAIMVRNALRKARRAMNNCSPVTSIAAADYAEVGGGGGVDGSFDAIPDGFDFGSMSIETASTRDSTGHGSGFGSETGGGGKSDLARRIEEEIQSARNHAQRRYFGSDAVGGEGSEAAAAARGQSSPAQASPPLKGGRVGVDMGEPISRLNRSGQSTDLLVTPLITNVNKNATAGGGGGGEDAYDIVTPMKEINSSSSSSPSSSSRHDSARERIARSRDRIAAANERLSRKEIVNSTMEKSASPVPFPGGHPIAMSPGADDHASSAAKGGGRDKFIPADPSMTGEGGTDVVAIFGDDHVYAPPLGDDGINNHDGDPIKSPVATVHIPHSSNKPPLSESPAPPPPPPGPPPQNTNNLTNKPRHHRQVLFRHPYPLPPPPPLPRGDDLIISTHCAIEKEVHVRWVSPDADLGALIEAAGEEENLIRKSNACGAIKVLASKESNQPKLCRTVGLLDVLVRACWDDAVDSDALDARTRAVTTMLYLAEPKDNRLIVARHAQALDALVKTIEEDTGEARWRASSTLATLAKTPGNRVLMGRSERLVTVLGDLMVEGALQQVAKVGKENEKKGHEIDNNAMAEENPNEASFENHVNNDSSQLTGRDSSTRGGSFDTMDDSRMLTNTYSGTGTFTDASGTTHTDDGTYASVYDSDFDGGESEDDLGSHASRDSYDEGSVEEEEGVEIQISSLKKQNIENASDFLAKSQMSACATLLHLSKNCANAPIMCKNTQLIDSIVTLGGIIENPLHTRCIEILCNFSRFPSNNNRLASNPKCVDMLLNCGKSKIAEDRMWAMRTIQNMCSDASSKVTLATGPMLSVLSMAAMRKDCEEQLAAVGALMNLSTEPGSIVPLTNTKTVVATLVHLAHSPNTPSAVRKIACDSLATIGLWLQTLASAGTVPDEIPFSPLPTHAAMGWLRWDNA</sequence>
<evidence type="ECO:0000256" key="2">
    <source>
        <dbReference type="ARBA" id="ARBA00022737"/>
    </source>
</evidence>
<evidence type="ECO:0000256" key="1">
    <source>
        <dbReference type="ARBA" id="ARBA00005462"/>
    </source>
</evidence>